<keyword evidence="3 6" id="KW-0489">Methyltransferase</keyword>
<evidence type="ECO:0000256" key="3">
    <source>
        <dbReference type="ARBA" id="ARBA00022603"/>
    </source>
</evidence>
<dbReference type="GO" id="GO:0032259">
    <property type="term" value="P:methylation"/>
    <property type="evidence" value="ECO:0007669"/>
    <property type="project" value="UniProtKB-KW"/>
</dbReference>
<dbReference type="HAMAP" id="MF_00735">
    <property type="entry name" value="Methyltr_PrmA"/>
    <property type="match status" value="1"/>
</dbReference>
<accession>A0A4P7XK55</accession>
<comment type="similarity">
    <text evidence="1 6">Belongs to the methyltransferase superfamily. PrmA family.</text>
</comment>
<feature type="binding site" evidence="6">
    <location>
        <position position="233"/>
    </location>
    <ligand>
        <name>S-adenosyl-L-methionine</name>
        <dbReference type="ChEBI" id="CHEBI:59789"/>
    </ligand>
</feature>
<dbReference type="EMBL" id="CP031093">
    <property type="protein sequence ID" value="QCF27235.1"/>
    <property type="molecule type" value="Genomic_DNA"/>
</dbReference>
<dbReference type="EC" id="2.1.1.-" evidence="6"/>
<protein>
    <recommendedName>
        <fullName evidence="6">Ribosomal protein L11 methyltransferase</fullName>
        <shortName evidence="6">L11 Mtase</shortName>
        <ecNumber evidence="6">2.1.1.-</ecNumber>
    </recommendedName>
</protein>
<dbReference type="PANTHER" id="PTHR43648">
    <property type="entry name" value="ELECTRON TRANSFER FLAVOPROTEIN BETA SUBUNIT LYSINE METHYLTRANSFERASE"/>
    <property type="match status" value="1"/>
</dbReference>
<feature type="binding site" evidence="6">
    <location>
        <position position="191"/>
    </location>
    <ligand>
        <name>S-adenosyl-L-methionine</name>
        <dbReference type="ChEBI" id="CHEBI:59789"/>
    </ligand>
</feature>
<dbReference type="PIRSF" id="PIRSF000401">
    <property type="entry name" value="RPL11_MTase"/>
    <property type="match status" value="1"/>
</dbReference>
<dbReference type="InterPro" id="IPR050078">
    <property type="entry name" value="Ribosomal_L11_MeTrfase_PrmA"/>
</dbReference>
<dbReference type="AlphaFoldDB" id="A0A4P7XK55"/>
<keyword evidence="5 6" id="KW-0949">S-adenosyl-L-methionine</keyword>
<feature type="binding site" evidence="6">
    <location>
        <position position="148"/>
    </location>
    <ligand>
        <name>S-adenosyl-L-methionine</name>
        <dbReference type="ChEBI" id="CHEBI:59789"/>
    </ligand>
</feature>
<dbReference type="OrthoDB" id="9785995at2"/>
<keyword evidence="8" id="KW-1185">Reference proteome</keyword>
<dbReference type="Proteomes" id="UP000298049">
    <property type="component" value="Chromosome"/>
</dbReference>
<dbReference type="GO" id="GO:0005840">
    <property type="term" value="C:ribosome"/>
    <property type="evidence" value="ECO:0007669"/>
    <property type="project" value="UniProtKB-KW"/>
</dbReference>
<dbReference type="Pfam" id="PF06325">
    <property type="entry name" value="PrmA"/>
    <property type="match status" value="1"/>
</dbReference>
<dbReference type="SUPFAM" id="SSF53335">
    <property type="entry name" value="S-adenosyl-L-methionine-dependent methyltransferases"/>
    <property type="match status" value="1"/>
</dbReference>
<proteinExistence type="inferred from homology"/>
<evidence type="ECO:0000256" key="2">
    <source>
        <dbReference type="ARBA" id="ARBA00022490"/>
    </source>
</evidence>
<dbReference type="KEGG" id="hmi:soil367_15575"/>
<dbReference type="GO" id="GO:0016279">
    <property type="term" value="F:protein-lysine N-methyltransferase activity"/>
    <property type="evidence" value="ECO:0007669"/>
    <property type="project" value="TreeGrafter"/>
</dbReference>
<keyword evidence="2 6" id="KW-0963">Cytoplasm</keyword>
<gene>
    <name evidence="6" type="primary">prmA</name>
    <name evidence="7" type="ORF">soil367_15575</name>
</gene>
<name>A0A4P7XK55_9ALTE</name>
<evidence type="ECO:0000256" key="1">
    <source>
        <dbReference type="ARBA" id="ARBA00009741"/>
    </source>
</evidence>
<keyword evidence="4 6" id="KW-0808">Transferase</keyword>
<evidence type="ECO:0000256" key="5">
    <source>
        <dbReference type="ARBA" id="ARBA00022691"/>
    </source>
</evidence>
<comment type="subcellular location">
    <subcellularLocation>
        <location evidence="6">Cytoplasm</location>
    </subcellularLocation>
</comment>
<organism evidence="7 8">
    <name type="scientific">Hydrocarboniclastica marina</name>
    <dbReference type="NCBI Taxonomy" id="2259620"/>
    <lineage>
        <taxon>Bacteria</taxon>
        <taxon>Pseudomonadati</taxon>
        <taxon>Pseudomonadota</taxon>
        <taxon>Gammaproteobacteria</taxon>
        <taxon>Alteromonadales</taxon>
        <taxon>Alteromonadaceae</taxon>
        <taxon>Hydrocarboniclastica</taxon>
    </lineage>
</organism>
<dbReference type="Gene3D" id="3.40.50.150">
    <property type="entry name" value="Vaccinia Virus protein VP39"/>
    <property type="match status" value="1"/>
</dbReference>
<evidence type="ECO:0000256" key="6">
    <source>
        <dbReference type="HAMAP-Rule" id="MF_00735"/>
    </source>
</evidence>
<keyword evidence="7" id="KW-0689">Ribosomal protein</keyword>
<evidence type="ECO:0000313" key="7">
    <source>
        <dbReference type="EMBL" id="QCF27235.1"/>
    </source>
</evidence>
<sequence length="296" mass="32707">MAWVQLHISTDPDNAELLESLLMDLGAVSVALEDEADQPLYEPDMGATPLWMSTRVSGMFEARTNLQQIREALAEQYHQLTQQPLGPVEVEVLEEKDWSRAWMDDFEPIRFGERLWICPSWHKPPHEDAVNLMLDPGLAFGTGTHPTTALCLRWLDSADLINKEVIDYGCGSGILGLAALLLGARQVTGVDNDPQALEASRENAQRNKIAPARLQLHLPENAPNDSADVLLANILAQPLLALAPVLAGRVKKGGDIVLSGILTTQAQQLVDHYSQWFTMDEPAVEENWVCLHGTRL</sequence>
<keyword evidence="7" id="KW-0687">Ribonucleoprotein</keyword>
<dbReference type="NCBIfam" id="TIGR00406">
    <property type="entry name" value="prmA"/>
    <property type="match status" value="1"/>
</dbReference>
<dbReference type="InterPro" id="IPR004498">
    <property type="entry name" value="Ribosomal_PrmA_MeTrfase"/>
</dbReference>
<comment type="function">
    <text evidence="6">Methylates ribosomal protein L11.</text>
</comment>
<evidence type="ECO:0000256" key="4">
    <source>
        <dbReference type="ARBA" id="ARBA00022679"/>
    </source>
</evidence>
<dbReference type="RefSeq" id="WP_136549946.1">
    <property type="nucleotide sequence ID" value="NZ_CP031093.1"/>
</dbReference>
<dbReference type="PANTHER" id="PTHR43648:SF1">
    <property type="entry name" value="ELECTRON TRANSFER FLAVOPROTEIN BETA SUBUNIT LYSINE METHYLTRANSFERASE"/>
    <property type="match status" value="1"/>
</dbReference>
<dbReference type="InterPro" id="IPR029063">
    <property type="entry name" value="SAM-dependent_MTases_sf"/>
</dbReference>
<evidence type="ECO:0000313" key="8">
    <source>
        <dbReference type="Proteomes" id="UP000298049"/>
    </source>
</evidence>
<comment type="catalytic activity">
    <reaction evidence="6">
        <text>L-lysyl-[protein] + 3 S-adenosyl-L-methionine = N(6),N(6),N(6)-trimethyl-L-lysyl-[protein] + 3 S-adenosyl-L-homocysteine + 3 H(+)</text>
        <dbReference type="Rhea" id="RHEA:54192"/>
        <dbReference type="Rhea" id="RHEA-COMP:9752"/>
        <dbReference type="Rhea" id="RHEA-COMP:13826"/>
        <dbReference type="ChEBI" id="CHEBI:15378"/>
        <dbReference type="ChEBI" id="CHEBI:29969"/>
        <dbReference type="ChEBI" id="CHEBI:57856"/>
        <dbReference type="ChEBI" id="CHEBI:59789"/>
        <dbReference type="ChEBI" id="CHEBI:61961"/>
    </reaction>
</comment>
<dbReference type="CDD" id="cd02440">
    <property type="entry name" value="AdoMet_MTases"/>
    <property type="match status" value="1"/>
</dbReference>
<reference evidence="7 8" key="1">
    <citation type="submission" date="2018-07" db="EMBL/GenBank/DDBJ databases">
        <title>Marsedoiliclastica nanhaica gen. nov. sp. nov., a novel marine hydrocarbonoclastic bacterium isolated from an in-situ enriched hydrocarbon-degrading consortium in deep-sea sediment.</title>
        <authorList>
            <person name="Dong C."/>
            <person name="Ma T."/>
            <person name="Liu R."/>
            <person name="Shao Z."/>
        </authorList>
    </citation>
    <scope>NUCLEOTIDE SEQUENCE [LARGE SCALE GENOMIC DNA]</scope>
    <source>
        <strain evidence="8">soil36-7</strain>
    </source>
</reference>
<dbReference type="GO" id="GO:0005829">
    <property type="term" value="C:cytosol"/>
    <property type="evidence" value="ECO:0007669"/>
    <property type="project" value="TreeGrafter"/>
</dbReference>
<feature type="binding site" evidence="6">
    <location>
        <position position="169"/>
    </location>
    <ligand>
        <name>S-adenosyl-L-methionine</name>
        <dbReference type="ChEBI" id="CHEBI:59789"/>
    </ligand>
</feature>